<evidence type="ECO:0000256" key="1">
    <source>
        <dbReference type="ARBA" id="ARBA00022722"/>
    </source>
</evidence>
<keyword evidence="6" id="KW-0269">Exonuclease</keyword>
<reference evidence="18 19" key="1">
    <citation type="submission" date="2020-02" db="EMBL/GenBank/DDBJ databases">
        <title>Pelistega sp. NLN82 were isolated from wild rodents of the Hainan Island.</title>
        <authorList>
            <person name="Niu N."/>
            <person name="Zhou J."/>
        </authorList>
    </citation>
    <scope>NUCLEOTIDE SEQUENCE [LARGE SCALE GENOMIC DNA]</scope>
    <source>
        <strain evidence="18 19">NLN82</strain>
    </source>
</reference>
<comment type="catalytic activity">
    <reaction evidence="11">
        <text>Couples ATP hydrolysis with the unwinding of duplex DNA by translocating in the 3'-5' direction.</text>
        <dbReference type="EC" id="5.6.2.4"/>
    </reaction>
</comment>
<feature type="domain" description="UvrD-like helicase C-terminal" evidence="17">
    <location>
        <begin position="516"/>
        <end position="806"/>
    </location>
</feature>
<keyword evidence="9" id="KW-0234">DNA repair</keyword>
<dbReference type="InterPro" id="IPR011604">
    <property type="entry name" value="PDDEXK-like_dom_sf"/>
</dbReference>
<evidence type="ECO:0000256" key="4">
    <source>
        <dbReference type="ARBA" id="ARBA00022801"/>
    </source>
</evidence>
<keyword evidence="2 15" id="KW-0547">Nucleotide-binding</keyword>
<dbReference type="InterPro" id="IPR011335">
    <property type="entry name" value="Restrct_endonuc-II-like"/>
</dbReference>
<keyword evidence="4 15" id="KW-0378">Hydrolase</keyword>
<dbReference type="EMBL" id="JAAGYR010000009">
    <property type="protein sequence ID" value="NEN75825.1"/>
    <property type="molecule type" value="Genomic_DNA"/>
</dbReference>
<dbReference type="Pfam" id="PF13361">
    <property type="entry name" value="UvrD_C"/>
    <property type="match status" value="1"/>
</dbReference>
<name>A0A6L9Y6J3_9BURK</name>
<dbReference type="Gene3D" id="3.90.320.10">
    <property type="match status" value="1"/>
</dbReference>
<dbReference type="SUPFAM" id="SSF52540">
    <property type="entry name" value="P-loop containing nucleoside triphosphate hydrolases"/>
    <property type="match status" value="1"/>
</dbReference>
<dbReference type="Proteomes" id="UP000477651">
    <property type="component" value="Unassembled WGS sequence"/>
</dbReference>
<feature type="domain" description="UvrD-like helicase ATP-binding" evidence="16">
    <location>
        <begin position="3"/>
        <end position="504"/>
    </location>
</feature>
<dbReference type="GO" id="GO:0043138">
    <property type="term" value="F:3'-5' DNA helicase activity"/>
    <property type="evidence" value="ECO:0007669"/>
    <property type="project" value="UniProtKB-EC"/>
</dbReference>
<dbReference type="RefSeq" id="WP_163764409.1">
    <property type="nucleotide sequence ID" value="NZ_JAAGYR010000009.1"/>
</dbReference>
<comment type="caution">
    <text evidence="18">The sequence shown here is derived from an EMBL/GenBank/DDBJ whole genome shotgun (WGS) entry which is preliminary data.</text>
</comment>
<evidence type="ECO:0000256" key="2">
    <source>
        <dbReference type="ARBA" id="ARBA00022741"/>
    </source>
</evidence>
<dbReference type="InterPro" id="IPR014016">
    <property type="entry name" value="UvrD-like_ATP-bd"/>
</dbReference>
<evidence type="ECO:0000256" key="13">
    <source>
        <dbReference type="ARBA" id="ARBA00034923"/>
    </source>
</evidence>
<evidence type="ECO:0000256" key="9">
    <source>
        <dbReference type="ARBA" id="ARBA00023204"/>
    </source>
</evidence>
<dbReference type="InterPro" id="IPR027417">
    <property type="entry name" value="P-loop_NTPase"/>
</dbReference>
<dbReference type="GO" id="GO:0033202">
    <property type="term" value="C:DNA helicase complex"/>
    <property type="evidence" value="ECO:0007669"/>
    <property type="project" value="TreeGrafter"/>
</dbReference>
<evidence type="ECO:0000256" key="6">
    <source>
        <dbReference type="ARBA" id="ARBA00022839"/>
    </source>
</evidence>
<feature type="binding site" evidence="15">
    <location>
        <begin position="24"/>
        <end position="31"/>
    </location>
    <ligand>
        <name>ATP</name>
        <dbReference type="ChEBI" id="CHEBI:30616"/>
    </ligand>
</feature>
<keyword evidence="7 15" id="KW-0067">ATP-binding</keyword>
<dbReference type="Pfam" id="PF00580">
    <property type="entry name" value="UvrD-helicase"/>
    <property type="match status" value="1"/>
</dbReference>
<evidence type="ECO:0000256" key="11">
    <source>
        <dbReference type="ARBA" id="ARBA00034617"/>
    </source>
</evidence>
<evidence type="ECO:0000259" key="16">
    <source>
        <dbReference type="PROSITE" id="PS51198"/>
    </source>
</evidence>
<dbReference type="PANTHER" id="PTHR11070">
    <property type="entry name" value="UVRD / RECB / PCRA DNA HELICASE FAMILY MEMBER"/>
    <property type="match status" value="1"/>
</dbReference>
<comment type="catalytic activity">
    <reaction evidence="14">
        <text>ATP + H2O = ADP + phosphate + H(+)</text>
        <dbReference type="Rhea" id="RHEA:13065"/>
        <dbReference type="ChEBI" id="CHEBI:15377"/>
        <dbReference type="ChEBI" id="CHEBI:15378"/>
        <dbReference type="ChEBI" id="CHEBI:30616"/>
        <dbReference type="ChEBI" id="CHEBI:43474"/>
        <dbReference type="ChEBI" id="CHEBI:456216"/>
        <dbReference type="EC" id="5.6.2.4"/>
    </reaction>
</comment>
<evidence type="ECO:0000313" key="19">
    <source>
        <dbReference type="Proteomes" id="UP000477651"/>
    </source>
</evidence>
<evidence type="ECO:0000256" key="14">
    <source>
        <dbReference type="ARBA" id="ARBA00048988"/>
    </source>
</evidence>
<dbReference type="Gene3D" id="3.40.50.300">
    <property type="entry name" value="P-loop containing nucleotide triphosphate hydrolases"/>
    <property type="match status" value="4"/>
</dbReference>
<dbReference type="GO" id="GO:0005829">
    <property type="term" value="C:cytosol"/>
    <property type="evidence" value="ECO:0007669"/>
    <property type="project" value="TreeGrafter"/>
</dbReference>
<keyword evidence="10" id="KW-0413">Isomerase</keyword>
<dbReference type="Pfam" id="PF12705">
    <property type="entry name" value="PDDEXK_1"/>
    <property type="match status" value="1"/>
</dbReference>
<dbReference type="GO" id="GO:0000725">
    <property type="term" value="P:recombinational repair"/>
    <property type="evidence" value="ECO:0007669"/>
    <property type="project" value="TreeGrafter"/>
</dbReference>
<dbReference type="GO" id="GO:0005524">
    <property type="term" value="F:ATP binding"/>
    <property type="evidence" value="ECO:0007669"/>
    <property type="project" value="UniProtKB-UniRule"/>
</dbReference>
<evidence type="ECO:0000256" key="10">
    <source>
        <dbReference type="ARBA" id="ARBA00023235"/>
    </source>
</evidence>
<protein>
    <recommendedName>
        <fullName evidence="12">DNA 3'-5' helicase</fullName>
        <ecNumber evidence="12">5.6.2.4</ecNumber>
    </recommendedName>
    <alternativeName>
        <fullName evidence="13">DNA 3'-5' helicase II</fullName>
    </alternativeName>
</protein>
<dbReference type="InterPro" id="IPR000212">
    <property type="entry name" value="DNA_helicase_UvrD/REP"/>
</dbReference>
<keyword evidence="19" id="KW-1185">Reference proteome</keyword>
<dbReference type="PANTHER" id="PTHR11070:SF2">
    <property type="entry name" value="ATP-DEPENDENT DNA HELICASE SRS2"/>
    <property type="match status" value="1"/>
</dbReference>
<keyword evidence="8" id="KW-0238">DNA-binding</keyword>
<organism evidence="18 19">
    <name type="scientific">Pelistega ratti</name>
    <dbReference type="NCBI Taxonomy" id="2652177"/>
    <lineage>
        <taxon>Bacteria</taxon>
        <taxon>Pseudomonadati</taxon>
        <taxon>Pseudomonadota</taxon>
        <taxon>Betaproteobacteria</taxon>
        <taxon>Burkholderiales</taxon>
        <taxon>Alcaligenaceae</taxon>
        <taxon>Pelistega</taxon>
    </lineage>
</organism>
<evidence type="ECO:0000259" key="17">
    <source>
        <dbReference type="PROSITE" id="PS51217"/>
    </source>
</evidence>
<keyword evidence="3" id="KW-0227">DNA damage</keyword>
<keyword evidence="1" id="KW-0540">Nuclease</keyword>
<dbReference type="PROSITE" id="PS51198">
    <property type="entry name" value="UVRD_HELICASE_ATP_BIND"/>
    <property type="match status" value="1"/>
</dbReference>
<evidence type="ECO:0000256" key="5">
    <source>
        <dbReference type="ARBA" id="ARBA00022806"/>
    </source>
</evidence>
<proteinExistence type="predicted"/>
<dbReference type="InterPro" id="IPR014017">
    <property type="entry name" value="DNA_helicase_UvrD-like_C"/>
</dbReference>
<dbReference type="GO" id="GO:0003677">
    <property type="term" value="F:DNA binding"/>
    <property type="evidence" value="ECO:0007669"/>
    <property type="project" value="UniProtKB-KW"/>
</dbReference>
<evidence type="ECO:0000256" key="7">
    <source>
        <dbReference type="ARBA" id="ARBA00022840"/>
    </source>
</evidence>
<dbReference type="GO" id="GO:0004527">
    <property type="term" value="F:exonuclease activity"/>
    <property type="evidence" value="ECO:0007669"/>
    <property type="project" value="UniProtKB-KW"/>
</dbReference>
<dbReference type="InterPro" id="IPR038726">
    <property type="entry name" value="PDDEXK_AddAB-type"/>
</dbReference>
<evidence type="ECO:0000256" key="15">
    <source>
        <dbReference type="PROSITE-ProRule" id="PRU00560"/>
    </source>
</evidence>
<dbReference type="PROSITE" id="PS51217">
    <property type="entry name" value="UVRD_HELICASE_CTER"/>
    <property type="match status" value="1"/>
</dbReference>
<evidence type="ECO:0000313" key="18">
    <source>
        <dbReference type="EMBL" id="NEN75825.1"/>
    </source>
</evidence>
<keyword evidence="5 15" id="KW-0347">Helicase</keyword>
<gene>
    <name evidence="18" type="ORF">F9B74_05735</name>
</gene>
<accession>A0A6L9Y6J3</accession>
<dbReference type="AlphaFoldDB" id="A0A6L9Y6J3"/>
<sequence>MSEPIDKVAREQAVDPSRSYIVQAPAGSGKTELLTDRILALLAIVERPEDILAITFTRKAAAEMRARVMEKLQKAEEPEPLEAYRQASWKKARAVLERNTAKNWQLIENPSRLRIQTIDSFCQSLVRLTPSLSESGAGLSPTEDSQQLFYKATRKMLQHIDKHPSIAVILDHLDVNVGKFQSLLVDMLSRRQNWLGIVQNQAEAMETMAETLDNIIQTQLEQLDKVLPHQWLDDLRGVITEAAFTLEAEDNAKNTRKNFLKPWLSWDGKTLIHSIEDIALWKSLADFLLTGKGEIRQRVDKTIGILPKSSYKEGFLVWLKQLQDLPQYAEIVSGLNDIRYIPKQLYNPDNKVLFESFFDCLKQSEIYLQEVFREEGSVDFTEIAQRALMALKNADGLPTETLLKLDADLKHILIDEFQDTSLSQKKLLELITSGWERDDGRTLFLVGDPMQSIYRFRQSEVALFSRIAEAAKANASLSKADKKTVLGNNVVLDLLQLQVNFRSDAGVVEWVNRNFAQVFPLEDNPDLGAIRYTPSSPFNQAKDTPAVQYHHFSFIDNEQALDEKSKKQKGSKEVLEDNAEQYIVQLVQEALARHSDSKHPVAILVRSRSHIGGISEKLTQANIPIQAVKMVSLGQTEEVIDLIQLVRALTHEWDRLAWMSLLRAPFCGLSLVSLTRLFEDKKEQSIPSLLKTYLQDEQALVALIGQDEAKRLMHLAVPLVYPPYTKREMTFTSYIEQVWEDLGANALYYLPTQQENIQAVLHIIDDLAPYGQLDLALFESRIENLYATPSKQAGAVEIMTMHSAKGLEFDEVILYGLHRIPRHDTGGLLEIESEEGHLLIGPIKHTATEYKDDVSLFIKARNDKRQRNEVDRLLYVACTRAKQKLHLVYVDVEDKAAHDKRTMLSSIVMDLKGKEGTFYHPQMITPVVPIESTEAYPFITQDKLRRYTLDTIASIKTPVSIPKVFTPLHTGKWSFESRQEAAIGTVVHQWLEQIGLDKMQGWTSERVENSSAMITRHLRRLGVETIEAATQRVITLLQGVLADTKGQWLLSHKDANREWALSNEEGQQKIIDLVLNTPEGWLVVDYKTDARFDGESSDDFQERLKCAYREQLTNYANYLHLLDGRTVKAVIYAVDGCEWIELF</sequence>
<dbReference type="SUPFAM" id="SSF52980">
    <property type="entry name" value="Restriction endonuclease-like"/>
    <property type="match status" value="1"/>
</dbReference>
<evidence type="ECO:0000256" key="3">
    <source>
        <dbReference type="ARBA" id="ARBA00022763"/>
    </source>
</evidence>
<evidence type="ECO:0000256" key="8">
    <source>
        <dbReference type="ARBA" id="ARBA00023125"/>
    </source>
</evidence>
<dbReference type="EC" id="5.6.2.4" evidence="12"/>
<evidence type="ECO:0000256" key="12">
    <source>
        <dbReference type="ARBA" id="ARBA00034808"/>
    </source>
</evidence>